<evidence type="ECO:0008006" key="3">
    <source>
        <dbReference type="Google" id="ProtNLM"/>
    </source>
</evidence>
<sequence length="218" mass="24768">MQVRACGLPLLKSSFDWLVTPWNAVHEIMASDGDHFGLEADLDIAANSMRCRSYGVLYPHEFERDSDNVPVLTPGAMENCRSKLIYKHRKMVSTINEKQGSDILFVRYGGLAQECRAWPYMDDFGKCTEEDVNELLHSLKALFPQNRVKLLFVWADPFVKISIDSSKLHRDIFSRPLPVGLNATWEGDTTQWSDAFGQAFSQWGMDSVLSYQRALNVA</sequence>
<gene>
    <name evidence="1" type="ORF">EPK99_10400</name>
</gene>
<comment type="caution">
    <text evidence="1">The sequence shown here is derived from an EMBL/GenBank/DDBJ whole genome shotgun (WGS) entry which is preliminary data.</text>
</comment>
<reference evidence="1 2" key="1">
    <citation type="submission" date="2019-01" db="EMBL/GenBank/DDBJ databases">
        <title>The draft genome of Rhizobium sp. 24NR.</title>
        <authorList>
            <person name="Liu L."/>
            <person name="Liang L."/>
            <person name="Shi S."/>
            <person name="Xu L."/>
            <person name="Wang X."/>
            <person name="Li L."/>
            <person name="Zhang X."/>
        </authorList>
    </citation>
    <scope>NUCLEOTIDE SEQUENCE [LARGE SCALE GENOMIC DNA]</scope>
    <source>
        <strain evidence="1 2">24NR</strain>
    </source>
</reference>
<evidence type="ECO:0000313" key="2">
    <source>
        <dbReference type="Proteomes" id="UP000287687"/>
    </source>
</evidence>
<proteinExistence type="predicted"/>
<dbReference type="EMBL" id="SBIP01000002">
    <property type="protein sequence ID" value="RWX78976.1"/>
    <property type="molecule type" value="Genomic_DNA"/>
</dbReference>
<dbReference type="OrthoDB" id="8450202at2"/>
<protein>
    <recommendedName>
        <fullName evidence="3">Papain-like cysteine peptidase</fullName>
    </recommendedName>
</protein>
<dbReference type="Proteomes" id="UP000287687">
    <property type="component" value="Unassembled WGS sequence"/>
</dbReference>
<evidence type="ECO:0000313" key="1">
    <source>
        <dbReference type="EMBL" id="RWX78976.1"/>
    </source>
</evidence>
<name>A0A3S3SFD2_9HYPH</name>
<organism evidence="1 2">
    <name type="scientific">Neorhizobium lilium</name>
    <dbReference type="NCBI Taxonomy" id="2503024"/>
    <lineage>
        <taxon>Bacteria</taxon>
        <taxon>Pseudomonadati</taxon>
        <taxon>Pseudomonadota</taxon>
        <taxon>Alphaproteobacteria</taxon>
        <taxon>Hyphomicrobiales</taxon>
        <taxon>Rhizobiaceae</taxon>
        <taxon>Rhizobium/Agrobacterium group</taxon>
        <taxon>Neorhizobium</taxon>
    </lineage>
</organism>
<keyword evidence="2" id="KW-1185">Reference proteome</keyword>
<dbReference type="AlphaFoldDB" id="A0A3S3SFD2"/>
<accession>A0A3S3SFD2</accession>